<feature type="signal peptide" evidence="1">
    <location>
        <begin position="1"/>
        <end position="31"/>
    </location>
</feature>
<organism evidence="2 3">
    <name type="scientific">Thalassospira lucentensis</name>
    <dbReference type="NCBI Taxonomy" id="168935"/>
    <lineage>
        <taxon>Bacteria</taxon>
        <taxon>Pseudomonadati</taxon>
        <taxon>Pseudomonadota</taxon>
        <taxon>Alphaproteobacteria</taxon>
        <taxon>Rhodospirillales</taxon>
        <taxon>Thalassospiraceae</taxon>
        <taxon>Thalassospira</taxon>
    </lineage>
</organism>
<accession>A0A154L7S6</accession>
<evidence type="ECO:0000313" key="2">
    <source>
        <dbReference type="EMBL" id="KZB66583.1"/>
    </source>
</evidence>
<dbReference type="RefSeq" id="WP_062949700.1">
    <property type="nucleotide sequence ID" value="NZ_CP136684.1"/>
</dbReference>
<reference evidence="2 3" key="1">
    <citation type="submission" date="2015-12" db="EMBL/GenBank/DDBJ databases">
        <title>Genome sequence of Thalassospira lucentensis MCCC 1A02072.</title>
        <authorList>
            <person name="Lu L."/>
            <person name="Lai Q."/>
            <person name="Shao Z."/>
            <person name="Qian P."/>
        </authorList>
    </citation>
    <scope>NUCLEOTIDE SEQUENCE [LARGE SCALE GENOMIC DNA]</scope>
    <source>
        <strain evidence="2 3">MCCC 1A02072</strain>
    </source>
</reference>
<proteinExistence type="predicted"/>
<evidence type="ECO:0000256" key="1">
    <source>
        <dbReference type="SAM" id="SignalP"/>
    </source>
</evidence>
<sequence length="198" mass="21432">MKALSINGMRVALAGAVVALLAACTSAPVQTYPDVTWRHLDPIVFAAGPIEKVAAYPAGGDNNLEAYLPFSLGKMAMNWPDDRIQTAGTSDILRYSVTEASITSNALKTTKGFSGVFTDDQSEKVEMKVSAKLEVLDPNGTQKGEVAATAVRTRTLAESMSVAEREKAVYDETATLLMDLDRELERQINANFGRFLLR</sequence>
<dbReference type="Proteomes" id="UP000076335">
    <property type="component" value="Unassembled WGS sequence"/>
</dbReference>
<dbReference type="OrthoDB" id="8447133at2"/>
<gene>
    <name evidence="2" type="ORF">AUP42_13565</name>
</gene>
<protein>
    <recommendedName>
        <fullName evidence="4">Lipoprotein</fullName>
    </recommendedName>
</protein>
<name>A0A154L7S6_9PROT</name>
<dbReference type="PROSITE" id="PS51257">
    <property type="entry name" value="PROKAR_LIPOPROTEIN"/>
    <property type="match status" value="1"/>
</dbReference>
<feature type="chain" id="PRO_5007596925" description="Lipoprotein" evidence="1">
    <location>
        <begin position="32"/>
        <end position="198"/>
    </location>
</feature>
<dbReference type="EMBL" id="LPVY01000005">
    <property type="protein sequence ID" value="KZB66583.1"/>
    <property type="molecule type" value="Genomic_DNA"/>
</dbReference>
<evidence type="ECO:0000313" key="3">
    <source>
        <dbReference type="Proteomes" id="UP000076335"/>
    </source>
</evidence>
<dbReference type="AlphaFoldDB" id="A0A154L7S6"/>
<keyword evidence="1" id="KW-0732">Signal</keyword>
<evidence type="ECO:0008006" key="4">
    <source>
        <dbReference type="Google" id="ProtNLM"/>
    </source>
</evidence>
<comment type="caution">
    <text evidence="2">The sequence shown here is derived from an EMBL/GenBank/DDBJ whole genome shotgun (WGS) entry which is preliminary data.</text>
</comment>